<evidence type="ECO:0000256" key="3">
    <source>
        <dbReference type="ARBA" id="ARBA00022989"/>
    </source>
</evidence>
<proteinExistence type="predicted"/>
<dbReference type="InterPro" id="IPR018499">
    <property type="entry name" value="Tetraspanin/Peripherin"/>
</dbReference>
<keyword evidence="2 5" id="KW-0812">Transmembrane</keyword>
<name>A0ABN8BCN4_CHISP</name>
<comment type="subcellular location">
    <subcellularLocation>
        <location evidence="1">Membrane</location>
        <topology evidence="1">Multi-pass membrane protein</topology>
    </subcellularLocation>
</comment>
<sequence>MSFSGPNSPVVVWAACFLWLMSLTAIGWSLLLFFCFGDLLLLTGTDLINAFLLLSAIVMLPTNVSMLCSIANGRRIDHRAKVVCCPLWLSIFWIILINTIAAIVCFLIILSCRELIIQQLYRSMKNYRSIPKYKRFCDNIQWSLKCCGLNSYKDWFNQDWYDKIRDYEWDPLESTSKAIKKRFVSDSVPLSCCKSGSCVSNYLSELGTYSINTSGCGPLLYRIVMLSLNAYFVLFLLTAVLEIIILKLIMKDNCPGVRRANILGVRHLKPYKANSIVSSETCQFNVESDDHMELSEHETAINK</sequence>
<evidence type="ECO:0000256" key="4">
    <source>
        <dbReference type="ARBA" id="ARBA00023136"/>
    </source>
</evidence>
<protein>
    <recommendedName>
        <fullName evidence="8">Tetraspanin</fullName>
    </recommendedName>
</protein>
<reference evidence="6" key="1">
    <citation type="submission" date="2021-12" db="EMBL/GenBank/DDBJ databases">
        <authorList>
            <person name="King R."/>
        </authorList>
    </citation>
    <scope>NUCLEOTIDE SEQUENCE</scope>
</reference>
<keyword evidence="3 5" id="KW-1133">Transmembrane helix</keyword>
<dbReference type="SUPFAM" id="SSF48652">
    <property type="entry name" value="Tetraspanin"/>
    <property type="match status" value="1"/>
</dbReference>
<evidence type="ECO:0000256" key="2">
    <source>
        <dbReference type="ARBA" id="ARBA00022692"/>
    </source>
</evidence>
<dbReference type="EMBL" id="OU963902">
    <property type="protein sequence ID" value="CAH0407793.1"/>
    <property type="molecule type" value="Genomic_DNA"/>
</dbReference>
<feature type="transmembrane region" description="Helical" evidence="5">
    <location>
        <begin position="228"/>
        <end position="250"/>
    </location>
</feature>
<evidence type="ECO:0000313" key="7">
    <source>
        <dbReference type="Proteomes" id="UP001153292"/>
    </source>
</evidence>
<feature type="transmembrane region" description="Helical" evidence="5">
    <location>
        <begin position="12"/>
        <end position="35"/>
    </location>
</feature>
<dbReference type="Pfam" id="PF00335">
    <property type="entry name" value="Tetraspanin"/>
    <property type="match status" value="1"/>
</dbReference>
<dbReference type="Gene3D" id="1.10.1450.10">
    <property type="entry name" value="Tetraspanin"/>
    <property type="match status" value="1"/>
</dbReference>
<dbReference type="InterPro" id="IPR008952">
    <property type="entry name" value="Tetraspanin_EC2_sf"/>
</dbReference>
<evidence type="ECO:0000256" key="5">
    <source>
        <dbReference type="SAM" id="Phobius"/>
    </source>
</evidence>
<organism evidence="6 7">
    <name type="scientific">Chilo suppressalis</name>
    <name type="common">Asiatic rice borer moth</name>
    <dbReference type="NCBI Taxonomy" id="168631"/>
    <lineage>
        <taxon>Eukaryota</taxon>
        <taxon>Metazoa</taxon>
        <taxon>Ecdysozoa</taxon>
        <taxon>Arthropoda</taxon>
        <taxon>Hexapoda</taxon>
        <taxon>Insecta</taxon>
        <taxon>Pterygota</taxon>
        <taxon>Neoptera</taxon>
        <taxon>Endopterygota</taxon>
        <taxon>Lepidoptera</taxon>
        <taxon>Glossata</taxon>
        <taxon>Ditrysia</taxon>
        <taxon>Pyraloidea</taxon>
        <taxon>Crambidae</taxon>
        <taxon>Crambinae</taxon>
        <taxon>Chilo</taxon>
    </lineage>
</organism>
<dbReference type="Proteomes" id="UP001153292">
    <property type="component" value="Chromosome 9"/>
</dbReference>
<keyword evidence="7" id="KW-1185">Reference proteome</keyword>
<evidence type="ECO:0000313" key="6">
    <source>
        <dbReference type="EMBL" id="CAH0407793.1"/>
    </source>
</evidence>
<gene>
    <name evidence="6" type="ORF">CHILSU_LOCUS11196</name>
</gene>
<accession>A0ABN8BCN4</accession>
<feature type="transmembrane region" description="Helical" evidence="5">
    <location>
        <begin position="47"/>
        <end position="67"/>
    </location>
</feature>
<feature type="transmembrane region" description="Helical" evidence="5">
    <location>
        <begin position="87"/>
        <end position="112"/>
    </location>
</feature>
<evidence type="ECO:0000256" key="1">
    <source>
        <dbReference type="ARBA" id="ARBA00004141"/>
    </source>
</evidence>
<keyword evidence="4 5" id="KW-0472">Membrane</keyword>
<evidence type="ECO:0008006" key="8">
    <source>
        <dbReference type="Google" id="ProtNLM"/>
    </source>
</evidence>